<dbReference type="Pfam" id="PF00096">
    <property type="entry name" value="zf-C2H2"/>
    <property type="match status" value="3"/>
</dbReference>
<protein>
    <recommendedName>
        <fullName evidence="12">C2H2-type domain-containing protein</fullName>
    </recommendedName>
</protein>
<keyword evidence="8" id="KW-0804">Transcription</keyword>
<dbReference type="PROSITE" id="PS50157">
    <property type="entry name" value="ZINC_FINGER_C2H2_2"/>
    <property type="match status" value="8"/>
</dbReference>
<feature type="region of interest" description="Disordered" evidence="11">
    <location>
        <begin position="550"/>
        <end position="571"/>
    </location>
</feature>
<evidence type="ECO:0000256" key="6">
    <source>
        <dbReference type="ARBA" id="ARBA00023015"/>
    </source>
</evidence>
<keyword evidence="3" id="KW-0677">Repeat</keyword>
<evidence type="ECO:0000313" key="14">
    <source>
        <dbReference type="Proteomes" id="UP000095300"/>
    </source>
</evidence>
<evidence type="ECO:0000256" key="1">
    <source>
        <dbReference type="ARBA" id="ARBA00004123"/>
    </source>
</evidence>
<feature type="domain" description="C2H2-type" evidence="12">
    <location>
        <begin position="183"/>
        <end position="205"/>
    </location>
</feature>
<dbReference type="SUPFAM" id="SSF57667">
    <property type="entry name" value="beta-beta-alpha zinc fingers"/>
    <property type="match status" value="5"/>
</dbReference>
<dbReference type="GO" id="GO:0010468">
    <property type="term" value="P:regulation of gene expression"/>
    <property type="evidence" value="ECO:0007669"/>
    <property type="project" value="TreeGrafter"/>
</dbReference>
<evidence type="ECO:0000256" key="2">
    <source>
        <dbReference type="ARBA" id="ARBA00022723"/>
    </source>
</evidence>
<dbReference type="EnsemblMetazoa" id="SCAU004349-RA">
    <property type="protein sequence ID" value="SCAU004349-PA"/>
    <property type="gene ID" value="SCAU004349"/>
</dbReference>
<evidence type="ECO:0000256" key="5">
    <source>
        <dbReference type="ARBA" id="ARBA00022833"/>
    </source>
</evidence>
<sequence length="584" mass="67955">MNQHVTFSRSASPEKASSKPNKESKVSKQNHIVDEISETGQLQYYCTACGKRFRSRTQKYYHLECNMLHEKTFECDICKKNFARQSQLKYHKESHVSPINECTQCHKTFFNPLALKKHQSLHKVEPKTCPHCDKNFLKKISLEQHIAAQHLNQLQYGCAYCSKRYASKTTLQLHLQSHERKRFECLICGKFFQRNSILNLHLKRHNHLGSIYKCHVCEKTFGDTGALSRHRKIHEENSLQYHCILCDKSILRKDNMTRHIKTIHPEEKYEDIVQILNVSPPQSFKENDLDKAETNHCNANHVMNYTERSIPTSSAGYKSPVTNIVIIENKLIQSPIQTAGNHLNVERANKHIQQCHKEETSNDNSNHTTLYESFSMNKIQVITALPTNKTTSIHIVQNNHETLPYPHSAEENDKSKNDVQLEKSEIDLSNHYSNERFKMSLSKNLQTVEFEDQQQNIESHHSCEERSHPLLIHNTPSVIRSVGNVNRNLNLPIVSKSVAVNDNTAMDYEYKHKKYNHHYNVDLYRKILGCDDEEDNEHFVETQRETNATYNQHHQQDNSSESTNPTTAVHWRKSFKNIYETTAT</sequence>
<evidence type="ECO:0000256" key="7">
    <source>
        <dbReference type="ARBA" id="ARBA00023125"/>
    </source>
</evidence>
<dbReference type="GO" id="GO:0005634">
    <property type="term" value="C:nucleus"/>
    <property type="evidence" value="ECO:0007669"/>
    <property type="project" value="UniProtKB-SubCell"/>
</dbReference>
<feature type="domain" description="C2H2-type" evidence="12">
    <location>
        <begin position="156"/>
        <end position="183"/>
    </location>
</feature>
<gene>
    <name evidence="13" type="primary">106095704</name>
</gene>
<feature type="domain" description="C2H2-type" evidence="12">
    <location>
        <begin position="100"/>
        <end position="127"/>
    </location>
</feature>
<dbReference type="SMART" id="SM00355">
    <property type="entry name" value="ZnF_C2H2"/>
    <property type="match status" value="8"/>
</dbReference>
<reference evidence="13" key="1">
    <citation type="submission" date="2020-05" db="UniProtKB">
        <authorList>
            <consortium name="EnsemblMetazoa"/>
        </authorList>
    </citation>
    <scope>IDENTIFICATION</scope>
    <source>
        <strain evidence="13">USDA</strain>
    </source>
</reference>
<dbReference type="VEuPathDB" id="VectorBase:SCAU004349"/>
<comment type="subcellular location">
    <subcellularLocation>
        <location evidence="1">Nucleus</location>
    </subcellularLocation>
</comment>
<evidence type="ECO:0000256" key="3">
    <source>
        <dbReference type="ARBA" id="ARBA00022737"/>
    </source>
</evidence>
<evidence type="ECO:0000256" key="8">
    <source>
        <dbReference type="ARBA" id="ARBA00023163"/>
    </source>
</evidence>
<feature type="domain" description="C2H2-type" evidence="12">
    <location>
        <begin position="212"/>
        <end position="239"/>
    </location>
</feature>
<dbReference type="AlphaFoldDB" id="A0A1I8P2U8"/>
<evidence type="ECO:0000259" key="12">
    <source>
        <dbReference type="PROSITE" id="PS50157"/>
    </source>
</evidence>
<evidence type="ECO:0000256" key="9">
    <source>
        <dbReference type="ARBA" id="ARBA00023242"/>
    </source>
</evidence>
<dbReference type="PANTHER" id="PTHR16515">
    <property type="entry name" value="PR DOMAIN ZINC FINGER PROTEIN"/>
    <property type="match status" value="1"/>
</dbReference>
<evidence type="ECO:0000256" key="4">
    <source>
        <dbReference type="ARBA" id="ARBA00022771"/>
    </source>
</evidence>
<dbReference type="GO" id="GO:0008270">
    <property type="term" value="F:zinc ion binding"/>
    <property type="evidence" value="ECO:0007669"/>
    <property type="project" value="UniProtKB-KW"/>
</dbReference>
<feature type="region of interest" description="Disordered" evidence="11">
    <location>
        <begin position="1"/>
        <end position="30"/>
    </location>
</feature>
<dbReference type="Proteomes" id="UP000095300">
    <property type="component" value="Unassembled WGS sequence"/>
</dbReference>
<dbReference type="PROSITE" id="PS00028">
    <property type="entry name" value="ZINC_FINGER_C2H2_1"/>
    <property type="match status" value="6"/>
</dbReference>
<keyword evidence="14" id="KW-1185">Reference proteome</keyword>
<evidence type="ECO:0000256" key="11">
    <source>
        <dbReference type="SAM" id="MobiDB-lite"/>
    </source>
</evidence>
<evidence type="ECO:0000313" key="13">
    <source>
        <dbReference type="EnsemblMetazoa" id="SCAU004349-PA"/>
    </source>
</evidence>
<evidence type="ECO:0000256" key="10">
    <source>
        <dbReference type="PROSITE-ProRule" id="PRU00042"/>
    </source>
</evidence>
<dbReference type="PANTHER" id="PTHR16515:SF49">
    <property type="entry name" value="GASTRULA ZINC FINGER PROTEIN XLCGF49.1-LIKE-RELATED"/>
    <property type="match status" value="1"/>
</dbReference>
<feature type="domain" description="C2H2-type" evidence="12">
    <location>
        <begin position="241"/>
        <end position="269"/>
    </location>
</feature>
<dbReference type="Gene3D" id="3.30.160.60">
    <property type="entry name" value="Classic Zinc Finger"/>
    <property type="match status" value="4"/>
</dbReference>
<dbReference type="InterPro" id="IPR036236">
    <property type="entry name" value="Znf_C2H2_sf"/>
</dbReference>
<feature type="domain" description="C2H2-type" evidence="12">
    <location>
        <begin position="44"/>
        <end position="74"/>
    </location>
</feature>
<keyword evidence="4 10" id="KW-0863">Zinc-finger</keyword>
<keyword evidence="5" id="KW-0862">Zinc</keyword>
<name>A0A1I8P2U8_STOCA</name>
<feature type="domain" description="C2H2-type" evidence="12">
    <location>
        <begin position="73"/>
        <end position="95"/>
    </location>
</feature>
<keyword evidence="7" id="KW-0238">DNA-binding</keyword>
<feature type="compositionally biased region" description="Basic and acidic residues" evidence="11">
    <location>
        <begin position="16"/>
        <end position="30"/>
    </location>
</feature>
<dbReference type="InterPro" id="IPR013087">
    <property type="entry name" value="Znf_C2H2_type"/>
</dbReference>
<organism evidence="13 14">
    <name type="scientific">Stomoxys calcitrans</name>
    <name type="common">Stable fly</name>
    <name type="synonym">Conops calcitrans</name>
    <dbReference type="NCBI Taxonomy" id="35570"/>
    <lineage>
        <taxon>Eukaryota</taxon>
        <taxon>Metazoa</taxon>
        <taxon>Ecdysozoa</taxon>
        <taxon>Arthropoda</taxon>
        <taxon>Hexapoda</taxon>
        <taxon>Insecta</taxon>
        <taxon>Pterygota</taxon>
        <taxon>Neoptera</taxon>
        <taxon>Endopterygota</taxon>
        <taxon>Diptera</taxon>
        <taxon>Brachycera</taxon>
        <taxon>Muscomorpha</taxon>
        <taxon>Muscoidea</taxon>
        <taxon>Muscidae</taxon>
        <taxon>Stomoxys</taxon>
    </lineage>
</organism>
<keyword evidence="9" id="KW-0539">Nucleus</keyword>
<feature type="compositionally biased region" description="Polar residues" evidence="11">
    <location>
        <begin position="550"/>
        <end position="567"/>
    </location>
</feature>
<accession>A0A1I8P2U8</accession>
<dbReference type="KEGG" id="scac:106095704"/>
<dbReference type="OrthoDB" id="6077919at2759"/>
<dbReference type="InterPro" id="IPR050331">
    <property type="entry name" value="Zinc_finger"/>
</dbReference>
<keyword evidence="2" id="KW-0479">Metal-binding</keyword>
<dbReference type="GO" id="GO:0003677">
    <property type="term" value="F:DNA binding"/>
    <property type="evidence" value="ECO:0007669"/>
    <property type="project" value="UniProtKB-KW"/>
</dbReference>
<feature type="domain" description="C2H2-type" evidence="12">
    <location>
        <begin position="127"/>
        <end position="155"/>
    </location>
</feature>
<keyword evidence="6" id="KW-0805">Transcription regulation</keyword>
<dbReference type="STRING" id="35570.A0A1I8P2U8"/>
<feature type="compositionally biased region" description="Polar residues" evidence="11">
    <location>
        <begin position="1"/>
        <end position="11"/>
    </location>
</feature>
<proteinExistence type="predicted"/>
<dbReference type="FunFam" id="3.30.160.60:FF:000446">
    <property type="entry name" value="Zinc finger protein"/>
    <property type="match status" value="2"/>
</dbReference>